<gene>
    <name evidence="1" type="ORF">HaLaN_07695</name>
</gene>
<dbReference type="AlphaFoldDB" id="A0A699YP62"/>
<evidence type="ECO:0000313" key="2">
    <source>
        <dbReference type="Proteomes" id="UP000485058"/>
    </source>
</evidence>
<name>A0A699YP62_HAELA</name>
<keyword evidence="2" id="KW-1185">Reference proteome</keyword>
<protein>
    <submittedName>
        <fullName evidence="1">Uncharacterized protein</fullName>
    </submittedName>
</protein>
<proteinExistence type="predicted"/>
<organism evidence="1 2">
    <name type="scientific">Haematococcus lacustris</name>
    <name type="common">Green alga</name>
    <name type="synonym">Haematococcus pluvialis</name>
    <dbReference type="NCBI Taxonomy" id="44745"/>
    <lineage>
        <taxon>Eukaryota</taxon>
        <taxon>Viridiplantae</taxon>
        <taxon>Chlorophyta</taxon>
        <taxon>core chlorophytes</taxon>
        <taxon>Chlorophyceae</taxon>
        <taxon>CS clade</taxon>
        <taxon>Chlamydomonadales</taxon>
        <taxon>Haematococcaceae</taxon>
        <taxon>Haematococcus</taxon>
    </lineage>
</organism>
<comment type="caution">
    <text evidence="1">The sequence shown here is derived from an EMBL/GenBank/DDBJ whole genome shotgun (WGS) entry which is preliminary data.</text>
</comment>
<dbReference type="EMBL" id="BLLF01000465">
    <property type="protein sequence ID" value="GFH12067.1"/>
    <property type="molecule type" value="Genomic_DNA"/>
</dbReference>
<dbReference type="Proteomes" id="UP000485058">
    <property type="component" value="Unassembled WGS sequence"/>
</dbReference>
<reference evidence="1 2" key="1">
    <citation type="submission" date="2020-02" db="EMBL/GenBank/DDBJ databases">
        <title>Draft genome sequence of Haematococcus lacustris strain NIES-144.</title>
        <authorList>
            <person name="Morimoto D."/>
            <person name="Nakagawa S."/>
            <person name="Yoshida T."/>
            <person name="Sawayama S."/>
        </authorList>
    </citation>
    <scope>NUCLEOTIDE SEQUENCE [LARGE SCALE GENOMIC DNA]</scope>
    <source>
        <strain evidence="1 2">NIES-144</strain>
    </source>
</reference>
<evidence type="ECO:0000313" key="1">
    <source>
        <dbReference type="EMBL" id="GFH12067.1"/>
    </source>
</evidence>
<accession>A0A699YP62</accession>
<sequence>MLANPLARGPRIQAGHVRATHLRAPRVHRTHAPPPDVPPKALPATSRRREVMLLSSPIFLALSLPDVWSAATSELELWQQEVQYLTRQTQLQLGLITEDPPQPPVLRPRIDAQLAQLVLDAPLVAAQQLAVSLSLSARLAVTTPSAEGKWDSRPFALSNMHTPRKQVHPGVTPGVTPCCPHINVRIREEDEELRHGSPGWGAVEVGLRLPCPCRCPGQP</sequence>